<protein>
    <submittedName>
        <fullName evidence="2">Uncharacterized protein</fullName>
    </submittedName>
</protein>
<reference evidence="2 3" key="1">
    <citation type="submission" date="2019-09" db="EMBL/GenBank/DDBJ databases">
        <title>Draft genome of the ectomycorrhizal ascomycete Sphaerosporella brunnea.</title>
        <authorList>
            <consortium name="DOE Joint Genome Institute"/>
            <person name="Benucci G.M."/>
            <person name="Marozzi G."/>
            <person name="Antonielli L."/>
            <person name="Sanchez S."/>
            <person name="Marco P."/>
            <person name="Wang X."/>
            <person name="Falini L.B."/>
            <person name="Barry K."/>
            <person name="Haridas S."/>
            <person name="Lipzen A."/>
            <person name="Labutti K."/>
            <person name="Grigoriev I.V."/>
            <person name="Murat C."/>
            <person name="Martin F."/>
            <person name="Albertini E."/>
            <person name="Donnini D."/>
            <person name="Bonito G."/>
        </authorList>
    </citation>
    <scope>NUCLEOTIDE SEQUENCE [LARGE SCALE GENOMIC DNA]</scope>
    <source>
        <strain evidence="2 3">Sb_GMNB300</strain>
    </source>
</reference>
<dbReference type="AlphaFoldDB" id="A0A5J5F2W1"/>
<proteinExistence type="predicted"/>
<organism evidence="2 3">
    <name type="scientific">Sphaerosporella brunnea</name>
    <dbReference type="NCBI Taxonomy" id="1250544"/>
    <lineage>
        <taxon>Eukaryota</taxon>
        <taxon>Fungi</taxon>
        <taxon>Dikarya</taxon>
        <taxon>Ascomycota</taxon>
        <taxon>Pezizomycotina</taxon>
        <taxon>Pezizomycetes</taxon>
        <taxon>Pezizales</taxon>
        <taxon>Pyronemataceae</taxon>
        <taxon>Sphaerosporella</taxon>
    </lineage>
</organism>
<comment type="caution">
    <text evidence="2">The sequence shown here is derived from an EMBL/GenBank/DDBJ whole genome shotgun (WGS) entry which is preliminary data.</text>
</comment>
<sequence>MYPIGMRPTTIRLTQLEIANIGEPRPDELLLDISKIFIRDGKKINLNRLPRIWSVTNPTPVTGAIQTSVPIAFTALLVSKFTVTAWRRLIGNPEADDGVAIARGMVPAPGDRDDSPTPMAHASPPERVSPSAHLQTQGTYIRPLSPSREDGWVRLDAPAVSFVNIPTHPGTRPSTIHPGTYVPPSRILPQRPSYTPLGPSAPVDPSDGHPSDGHSGNPNNAEEKKVTQYEKKVLVEAFRLAKLLSQDGYNVRMKLPRHVHEGSTMVIGRMTEEYFIEEILKCGPRRVANPHNIGLSDEVLAERRALTGDLDDGGGVPARGRQLAR</sequence>
<evidence type="ECO:0000313" key="2">
    <source>
        <dbReference type="EMBL" id="KAA8910514.1"/>
    </source>
</evidence>
<feature type="region of interest" description="Disordered" evidence="1">
    <location>
        <begin position="104"/>
        <end position="137"/>
    </location>
</feature>
<gene>
    <name evidence="2" type="ORF">FN846DRAFT_904930</name>
</gene>
<dbReference type="Proteomes" id="UP000326924">
    <property type="component" value="Unassembled WGS sequence"/>
</dbReference>
<dbReference type="EMBL" id="VXIS01000045">
    <property type="protein sequence ID" value="KAA8910514.1"/>
    <property type="molecule type" value="Genomic_DNA"/>
</dbReference>
<dbReference type="InParanoid" id="A0A5J5F2W1"/>
<keyword evidence="3" id="KW-1185">Reference proteome</keyword>
<accession>A0A5J5F2W1</accession>
<feature type="region of interest" description="Disordered" evidence="1">
    <location>
        <begin position="163"/>
        <end position="225"/>
    </location>
</feature>
<evidence type="ECO:0000313" key="3">
    <source>
        <dbReference type="Proteomes" id="UP000326924"/>
    </source>
</evidence>
<evidence type="ECO:0000256" key="1">
    <source>
        <dbReference type="SAM" id="MobiDB-lite"/>
    </source>
</evidence>
<name>A0A5J5F2W1_9PEZI</name>